<dbReference type="Proteomes" id="UP001497497">
    <property type="component" value="Unassembled WGS sequence"/>
</dbReference>
<reference evidence="2 3" key="1">
    <citation type="submission" date="2024-04" db="EMBL/GenBank/DDBJ databases">
        <authorList>
            <consortium name="Genoscope - CEA"/>
            <person name="William W."/>
        </authorList>
    </citation>
    <scope>NUCLEOTIDE SEQUENCE [LARGE SCALE GENOMIC DNA]</scope>
</reference>
<sequence length="378" mass="43310">MAFSIAKYGVFYLFLDFGILYGLKITLSEYGTCDEKTGPKKFLTSQDMIVFISEVDYSDDPDAQFVYFQTMKKQDSVFHYLCLIDMKDQCTETESTSDVCSCTTLTKYVVQIKVSLKASKYMFKTLLRGIVIRSYDNKQIFSKERAIPQISIRPVFFPYDSPRTIVGSRDSTYLYILIQIPVIILTILLPVIYLFSRKRLREKSTSMVLKEEKCIEKTGPAQNCPNTLSMEEITKKSVDTTNLQETIQEDVIIYPMSVEGIERRNLEAQDIVNKETAQESPDTLSIVKNANNLVDTQNLKEEIHEDVIRYPMSEEGIEQHNSDSKCIEKKEPCQGAPNSLSMKENAKQLMDTTNLQETIPEDVIIYTMSVEGIERRNS</sequence>
<dbReference type="EMBL" id="CAXITT010000110">
    <property type="protein sequence ID" value="CAL1532238.1"/>
    <property type="molecule type" value="Genomic_DNA"/>
</dbReference>
<feature type="non-terminal residue" evidence="2">
    <location>
        <position position="378"/>
    </location>
</feature>
<dbReference type="AlphaFoldDB" id="A0AAV2HEL2"/>
<gene>
    <name evidence="2" type="ORF">GSLYS_00006317001</name>
</gene>
<organism evidence="2 3">
    <name type="scientific">Lymnaea stagnalis</name>
    <name type="common">Great pond snail</name>
    <name type="synonym">Helix stagnalis</name>
    <dbReference type="NCBI Taxonomy" id="6523"/>
    <lineage>
        <taxon>Eukaryota</taxon>
        <taxon>Metazoa</taxon>
        <taxon>Spiralia</taxon>
        <taxon>Lophotrochozoa</taxon>
        <taxon>Mollusca</taxon>
        <taxon>Gastropoda</taxon>
        <taxon>Heterobranchia</taxon>
        <taxon>Euthyneura</taxon>
        <taxon>Panpulmonata</taxon>
        <taxon>Hygrophila</taxon>
        <taxon>Lymnaeoidea</taxon>
        <taxon>Lymnaeidae</taxon>
        <taxon>Lymnaea</taxon>
    </lineage>
</organism>
<evidence type="ECO:0000313" key="2">
    <source>
        <dbReference type="EMBL" id="CAL1532238.1"/>
    </source>
</evidence>
<protein>
    <submittedName>
        <fullName evidence="2">Uncharacterized protein</fullName>
    </submittedName>
</protein>
<keyword evidence="1" id="KW-0812">Transmembrane</keyword>
<keyword evidence="1" id="KW-1133">Transmembrane helix</keyword>
<keyword evidence="1" id="KW-0472">Membrane</keyword>
<evidence type="ECO:0000313" key="3">
    <source>
        <dbReference type="Proteomes" id="UP001497497"/>
    </source>
</evidence>
<name>A0AAV2HEL2_LYMST</name>
<accession>A0AAV2HEL2</accession>
<proteinExistence type="predicted"/>
<evidence type="ECO:0000256" key="1">
    <source>
        <dbReference type="SAM" id="Phobius"/>
    </source>
</evidence>
<keyword evidence="3" id="KW-1185">Reference proteome</keyword>
<feature type="transmembrane region" description="Helical" evidence="1">
    <location>
        <begin position="173"/>
        <end position="195"/>
    </location>
</feature>
<comment type="caution">
    <text evidence="2">The sequence shown here is derived from an EMBL/GenBank/DDBJ whole genome shotgun (WGS) entry which is preliminary data.</text>
</comment>